<feature type="region of interest" description="Disordered" evidence="2">
    <location>
        <begin position="17"/>
        <end position="55"/>
    </location>
</feature>
<evidence type="ECO:0000256" key="1">
    <source>
        <dbReference type="SAM" id="Coils"/>
    </source>
</evidence>
<evidence type="ECO:0000313" key="3">
    <source>
        <dbReference type="EMBL" id="VDL60199.1"/>
    </source>
</evidence>
<sequence length="188" mass="21915">MAMTDRRKSCSFEIPLDDRNVSSVPKTPLSAKRLSKTADTPKKDITEKMEEVTRRKSDLLQQTRERCEAHNQHVKAVIEELCAKRDSIRIELIETAEMKDELASMRRYQTLEDKTEYAKKDLERVDIVRKSLAEVQERKRNELTEDMANKENNRRSLIMSVKETCQSELDKVALAQRRRASMNENGDN</sequence>
<dbReference type="Proteomes" id="UP000274504">
    <property type="component" value="Unassembled WGS sequence"/>
</dbReference>
<feature type="compositionally biased region" description="Basic and acidic residues" evidence="2">
    <location>
        <begin position="39"/>
        <end position="55"/>
    </location>
</feature>
<organism evidence="7">
    <name type="scientific">Hymenolepis diminuta</name>
    <name type="common">Rat tapeworm</name>
    <dbReference type="NCBI Taxonomy" id="6216"/>
    <lineage>
        <taxon>Eukaryota</taxon>
        <taxon>Metazoa</taxon>
        <taxon>Spiralia</taxon>
        <taxon>Lophotrochozoa</taxon>
        <taxon>Platyhelminthes</taxon>
        <taxon>Cestoda</taxon>
        <taxon>Eucestoda</taxon>
        <taxon>Cyclophyllidea</taxon>
        <taxon>Hymenolepididae</taxon>
        <taxon>Hymenolepis</taxon>
    </lineage>
</organism>
<evidence type="ECO:0000313" key="4">
    <source>
        <dbReference type="EMBL" id="VUZ41785.1"/>
    </source>
</evidence>
<dbReference type="EMBL" id="CABIJS010000066">
    <property type="protein sequence ID" value="VUZ41785.1"/>
    <property type="molecule type" value="Genomic_DNA"/>
</dbReference>
<reference evidence="3 5" key="2">
    <citation type="submission" date="2018-11" db="EMBL/GenBank/DDBJ databases">
        <authorList>
            <consortium name="Pathogen Informatics"/>
        </authorList>
    </citation>
    <scope>NUCLEOTIDE SEQUENCE [LARGE SCALE GENOMIC DNA]</scope>
</reference>
<reference evidence="7" key="1">
    <citation type="submission" date="2017-02" db="UniProtKB">
        <authorList>
            <consortium name="WormBaseParasite"/>
        </authorList>
    </citation>
    <scope>IDENTIFICATION</scope>
</reference>
<protein>
    <submittedName>
        <fullName evidence="7">Myosin_tail_1 domain-containing protein</fullName>
    </submittedName>
</protein>
<gene>
    <name evidence="3" type="ORF">HDID_LOCUS7881</name>
    <name evidence="4" type="ORF">WMSIL1_LOCUS2431</name>
</gene>
<dbReference type="Proteomes" id="UP000321570">
    <property type="component" value="Unassembled WGS sequence"/>
</dbReference>
<reference evidence="4 6" key="3">
    <citation type="submission" date="2019-07" db="EMBL/GenBank/DDBJ databases">
        <authorList>
            <person name="Jastrzebski P J."/>
            <person name="Paukszto L."/>
            <person name="Jastrzebski P J."/>
        </authorList>
    </citation>
    <scope>NUCLEOTIDE SEQUENCE [LARGE SCALE GENOMIC DNA]</scope>
    <source>
        <strain evidence="4 6">WMS-il1</strain>
    </source>
</reference>
<evidence type="ECO:0000313" key="7">
    <source>
        <dbReference type="WBParaSite" id="HDID_0000788301-mRNA-1"/>
    </source>
</evidence>
<evidence type="ECO:0000313" key="6">
    <source>
        <dbReference type="Proteomes" id="UP000321570"/>
    </source>
</evidence>
<keyword evidence="6" id="KW-1185">Reference proteome</keyword>
<dbReference type="OrthoDB" id="6266073at2759"/>
<dbReference type="WBParaSite" id="HDID_0000788301-mRNA-1">
    <property type="protein sequence ID" value="HDID_0000788301-mRNA-1"/>
    <property type="gene ID" value="HDID_0000788301"/>
</dbReference>
<feature type="coiled-coil region" evidence="1">
    <location>
        <begin position="133"/>
        <end position="160"/>
    </location>
</feature>
<keyword evidence="1" id="KW-0175">Coiled coil</keyword>
<dbReference type="AlphaFoldDB" id="A0A0R3SRQ6"/>
<evidence type="ECO:0000256" key="2">
    <source>
        <dbReference type="SAM" id="MobiDB-lite"/>
    </source>
</evidence>
<accession>A0A0R3SRQ6</accession>
<evidence type="ECO:0000313" key="5">
    <source>
        <dbReference type="Proteomes" id="UP000274504"/>
    </source>
</evidence>
<name>A0A0R3SRQ6_HYMDI</name>
<dbReference type="EMBL" id="UYSG01010993">
    <property type="protein sequence ID" value="VDL60199.1"/>
    <property type="molecule type" value="Genomic_DNA"/>
</dbReference>
<proteinExistence type="predicted"/>